<dbReference type="Proteomes" id="UP000050795">
    <property type="component" value="Unassembled WGS sequence"/>
</dbReference>
<keyword evidence="2" id="KW-0812">Transmembrane</keyword>
<organism evidence="3 4">
    <name type="scientific">Trichobilharzia regenti</name>
    <name type="common">Nasal bird schistosome</name>
    <dbReference type="NCBI Taxonomy" id="157069"/>
    <lineage>
        <taxon>Eukaryota</taxon>
        <taxon>Metazoa</taxon>
        <taxon>Spiralia</taxon>
        <taxon>Lophotrochozoa</taxon>
        <taxon>Platyhelminthes</taxon>
        <taxon>Trematoda</taxon>
        <taxon>Digenea</taxon>
        <taxon>Strigeidida</taxon>
        <taxon>Schistosomatoidea</taxon>
        <taxon>Schistosomatidae</taxon>
        <taxon>Trichobilharzia</taxon>
    </lineage>
</organism>
<feature type="region of interest" description="Disordered" evidence="1">
    <location>
        <begin position="133"/>
        <end position="168"/>
    </location>
</feature>
<feature type="transmembrane region" description="Helical" evidence="2">
    <location>
        <begin position="102"/>
        <end position="125"/>
    </location>
</feature>
<feature type="transmembrane region" description="Helical" evidence="2">
    <location>
        <begin position="52"/>
        <end position="73"/>
    </location>
</feature>
<evidence type="ECO:0000313" key="4">
    <source>
        <dbReference type="WBParaSite" id="TREG1_25290.1"/>
    </source>
</evidence>
<name>A0AA85JBW1_TRIRE</name>
<proteinExistence type="predicted"/>
<reference evidence="3" key="1">
    <citation type="submission" date="2022-06" db="EMBL/GenBank/DDBJ databases">
        <authorList>
            <person name="Berger JAMES D."/>
            <person name="Berger JAMES D."/>
        </authorList>
    </citation>
    <scope>NUCLEOTIDE SEQUENCE [LARGE SCALE GENOMIC DNA]</scope>
</reference>
<evidence type="ECO:0000313" key="3">
    <source>
        <dbReference type="Proteomes" id="UP000050795"/>
    </source>
</evidence>
<evidence type="ECO:0000256" key="1">
    <source>
        <dbReference type="SAM" id="MobiDB-lite"/>
    </source>
</evidence>
<sequence length="278" mass="31605">MTVNLKSSLVITYSLWNAKKRKDCCSDGGLLLCSLCNQSSILVTDTKRCCHVIGYIIIIGLPLIEIIINIVFFKSSHYITVDHEEFSDVSCNLIPNYGHFYVFFPLLFILLLLQLVCILAIIKLLHVRKRQRRGNDDSGVGGGGSSTPSEDDHNTGGAADTNDSSDDEDNLSLLWKTTNISARFWITVKFTITHTLVWIIAFLALIQASIALWHVFTLLNSLQAIYITVNCTFTRPVLDLIYQWREEKLDYYKHEHSLYSVNHLMNTSGQNESKRIRK</sequence>
<keyword evidence="2" id="KW-1133">Transmembrane helix</keyword>
<evidence type="ECO:0000256" key="2">
    <source>
        <dbReference type="SAM" id="Phobius"/>
    </source>
</evidence>
<protein>
    <submittedName>
        <fullName evidence="4">Uncharacterized protein</fullName>
    </submittedName>
</protein>
<keyword evidence="3" id="KW-1185">Reference proteome</keyword>
<dbReference type="WBParaSite" id="TREG1_25290.1">
    <property type="protein sequence ID" value="TREG1_25290.1"/>
    <property type="gene ID" value="TREG1_25290"/>
</dbReference>
<keyword evidence="2" id="KW-0472">Membrane</keyword>
<dbReference type="AlphaFoldDB" id="A0AA85JBW1"/>
<accession>A0AA85JBW1</accession>
<dbReference type="Gene3D" id="1.20.1070.10">
    <property type="entry name" value="Rhodopsin 7-helix transmembrane proteins"/>
    <property type="match status" value="1"/>
</dbReference>
<reference evidence="4" key="2">
    <citation type="submission" date="2023-11" db="UniProtKB">
        <authorList>
            <consortium name="WormBaseParasite"/>
        </authorList>
    </citation>
    <scope>IDENTIFICATION</scope>
</reference>